<gene>
    <name evidence="2" type="ORF">BF93_09700</name>
</gene>
<dbReference type="STRING" id="396014.BF93_09700"/>
<dbReference type="PANTHER" id="PTHR43233">
    <property type="entry name" value="FAMILY N-ACETYLTRANSFERASE, PUTATIVE (AFU_ORTHOLOGUE AFUA_6G03350)-RELATED"/>
    <property type="match status" value="1"/>
</dbReference>
<evidence type="ECO:0000313" key="3">
    <source>
        <dbReference type="Proteomes" id="UP000023067"/>
    </source>
</evidence>
<dbReference type="InterPro" id="IPR016181">
    <property type="entry name" value="Acyl_CoA_acyltransferase"/>
</dbReference>
<dbReference type="PROSITE" id="PS51186">
    <property type="entry name" value="GNAT"/>
    <property type="match status" value="1"/>
</dbReference>
<keyword evidence="3" id="KW-1185">Reference proteome</keyword>
<evidence type="ECO:0000313" key="2">
    <source>
        <dbReference type="EMBL" id="EWS79697.1"/>
    </source>
</evidence>
<dbReference type="AlphaFoldDB" id="Z9JPM1"/>
<dbReference type="InterPro" id="IPR053144">
    <property type="entry name" value="Acetyltransferase_Butenolide"/>
</dbReference>
<name>Z9JPM1_9MICO</name>
<sequence length="146" mass="15853">MTEPDPTPEPLPEGYRLLREAPDAAEYCALRRDAGLSERSAEQAVGALAASWAWTSVRAPDGTLAAMGRVIGDGTWYFHIVDIATHPRHQLQGLGRAVMRDLIGRIDAAAPPHPYITLMADPPGRRLYRSLGFVDAAPSLGMLLPR</sequence>
<protein>
    <submittedName>
        <fullName evidence="2">Acetyltransferase</fullName>
    </submittedName>
</protein>
<dbReference type="SUPFAM" id="SSF55729">
    <property type="entry name" value="Acyl-CoA N-acyltransferases (Nat)"/>
    <property type="match status" value="1"/>
</dbReference>
<dbReference type="PANTHER" id="PTHR43233:SF1">
    <property type="entry name" value="FAMILY N-ACETYLTRANSFERASE, PUTATIVE (AFU_ORTHOLOGUE AFUA_6G03350)-RELATED"/>
    <property type="match status" value="1"/>
</dbReference>
<evidence type="ECO:0000259" key="1">
    <source>
        <dbReference type="PROSITE" id="PS51186"/>
    </source>
</evidence>
<reference evidence="2 3" key="1">
    <citation type="submission" date="2014-02" db="EMBL/GenBank/DDBJ databases">
        <title>Genome sequence of Brachybacterium phenoliresistens strain W13A50.</title>
        <authorList>
            <person name="Wang X."/>
        </authorList>
    </citation>
    <scope>NUCLEOTIDE SEQUENCE [LARGE SCALE GENOMIC DNA]</scope>
    <source>
        <strain evidence="2 3">W13A50</strain>
    </source>
</reference>
<accession>Z9JPM1</accession>
<dbReference type="HOGENOM" id="CLU_086503_7_0_11"/>
<dbReference type="OrthoDB" id="3190820at2"/>
<dbReference type="EMBL" id="JDYK01000026">
    <property type="protein sequence ID" value="EWS79697.1"/>
    <property type="molecule type" value="Genomic_DNA"/>
</dbReference>
<dbReference type="InterPro" id="IPR000182">
    <property type="entry name" value="GNAT_dom"/>
</dbReference>
<organism evidence="2 3">
    <name type="scientific">Brachybacterium phenoliresistens</name>
    <dbReference type="NCBI Taxonomy" id="396014"/>
    <lineage>
        <taxon>Bacteria</taxon>
        <taxon>Bacillati</taxon>
        <taxon>Actinomycetota</taxon>
        <taxon>Actinomycetes</taxon>
        <taxon>Micrococcales</taxon>
        <taxon>Dermabacteraceae</taxon>
        <taxon>Brachybacterium</taxon>
    </lineage>
</organism>
<comment type="caution">
    <text evidence="2">The sequence shown here is derived from an EMBL/GenBank/DDBJ whole genome shotgun (WGS) entry which is preliminary data.</text>
</comment>
<dbReference type="Pfam" id="PF13673">
    <property type="entry name" value="Acetyltransf_10"/>
    <property type="match status" value="1"/>
</dbReference>
<dbReference type="CDD" id="cd04301">
    <property type="entry name" value="NAT_SF"/>
    <property type="match status" value="1"/>
</dbReference>
<keyword evidence="2" id="KW-0808">Transferase</keyword>
<feature type="domain" description="N-acetyltransferase" evidence="1">
    <location>
        <begin position="13"/>
        <end position="146"/>
    </location>
</feature>
<proteinExistence type="predicted"/>
<dbReference type="GO" id="GO:0016747">
    <property type="term" value="F:acyltransferase activity, transferring groups other than amino-acyl groups"/>
    <property type="evidence" value="ECO:0007669"/>
    <property type="project" value="InterPro"/>
</dbReference>
<dbReference type="PATRIC" id="fig|396014.3.peg.3438"/>
<dbReference type="RefSeq" id="WP_038374370.1">
    <property type="nucleotide sequence ID" value="NZ_BAAAOW010000001.1"/>
</dbReference>
<dbReference type="eggNOG" id="COG0456">
    <property type="taxonomic scope" value="Bacteria"/>
</dbReference>
<dbReference type="Proteomes" id="UP000023067">
    <property type="component" value="Unassembled WGS sequence"/>
</dbReference>
<dbReference type="Gene3D" id="3.40.630.30">
    <property type="match status" value="1"/>
</dbReference>